<evidence type="ECO:0000313" key="4">
    <source>
        <dbReference type="Proteomes" id="UP000036176"/>
    </source>
</evidence>
<dbReference type="Gene3D" id="3.90.950.20">
    <property type="entry name" value="CinA-like"/>
    <property type="match status" value="1"/>
</dbReference>
<dbReference type="InterPro" id="IPR036653">
    <property type="entry name" value="CinA-like_C"/>
</dbReference>
<gene>
    <name evidence="3" type="primary">pncC</name>
    <name evidence="3" type="ORF">MCHUDSM44219_01281</name>
</gene>
<dbReference type="PANTHER" id="PTHR13939">
    <property type="entry name" value="NICOTINAMIDE-NUCLEOTIDE AMIDOHYDROLASE PNCC"/>
    <property type="match status" value="1"/>
</dbReference>
<dbReference type="InterPro" id="IPR001453">
    <property type="entry name" value="MoaB/Mog_dom"/>
</dbReference>
<dbReference type="AlphaFoldDB" id="A0A0J6WKX4"/>
<dbReference type="Pfam" id="PF00994">
    <property type="entry name" value="MoCF_biosynth"/>
    <property type="match status" value="1"/>
</dbReference>
<dbReference type="HAMAP" id="MF_00226_B">
    <property type="entry name" value="CinA_B"/>
    <property type="match status" value="1"/>
</dbReference>
<dbReference type="NCBIfam" id="TIGR00199">
    <property type="entry name" value="PncC_domain"/>
    <property type="match status" value="1"/>
</dbReference>
<feature type="domain" description="MoaB/Mog" evidence="2">
    <location>
        <begin position="2"/>
        <end position="172"/>
    </location>
</feature>
<dbReference type="CDD" id="cd00885">
    <property type="entry name" value="cinA"/>
    <property type="match status" value="1"/>
</dbReference>
<dbReference type="EMBL" id="JYNX01000024">
    <property type="protein sequence ID" value="KMO83279.1"/>
    <property type="molecule type" value="Genomic_DNA"/>
</dbReference>
<reference evidence="3 4" key="1">
    <citation type="journal article" date="2015" name="Genome Biol. Evol.">
        <title>Characterization of Three Mycobacterium spp. with Potential Use in Bioremediation by Genome Sequencing and Comparative Genomics.</title>
        <authorList>
            <person name="Das S."/>
            <person name="Pettersson B.M."/>
            <person name="Behra P.R."/>
            <person name="Ramesh M."/>
            <person name="Dasgupta S."/>
            <person name="Bhattacharya A."/>
            <person name="Kirsebom L.A."/>
        </authorList>
    </citation>
    <scope>NUCLEOTIDE SEQUENCE [LARGE SCALE GENOMIC DNA]</scope>
    <source>
        <strain evidence="3 4">DSM 44219</strain>
    </source>
</reference>
<dbReference type="InterPro" id="IPR008136">
    <property type="entry name" value="CinA_C"/>
</dbReference>
<name>A0A0J6WKX4_MYCCU</name>
<organism evidence="3 4">
    <name type="scientific">Mycolicibacterium chubuense</name>
    <name type="common">Mycobacterium chubuense</name>
    <dbReference type="NCBI Taxonomy" id="1800"/>
    <lineage>
        <taxon>Bacteria</taxon>
        <taxon>Bacillati</taxon>
        <taxon>Actinomycetota</taxon>
        <taxon>Actinomycetes</taxon>
        <taxon>Mycobacteriales</taxon>
        <taxon>Mycobacteriaceae</taxon>
        <taxon>Mycolicibacterium</taxon>
    </lineage>
</organism>
<dbReference type="InterPro" id="IPR050101">
    <property type="entry name" value="CinA"/>
</dbReference>
<dbReference type="SUPFAM" id="SSF53218">
    <property type="entry name" value="Molybdenum cofactor biosynthesis proteins"/>
    <property type="match status" value="1"/>
</dbReference>
<dbReference type="InterPro" id="IPR008135">
    <property type="entry name" value="Competence-induced_CinA"/>
</dbReference>
<dbReference type="NCBIfam" id="TIGR00200">
    <property type="entry name" value="cinA_nterm"/>
    <property type="match status" value="1"/>
</dbReference>
<dbReference type="Proteomes" id="UP000036176">
    <property type="component" value="Unassembled WGS sequence"/>
</dbReference>
<dbReference type="GO" id="GO:0016787">
    <property type="term" value="F:hydrolase activity"/>
    <property type="evidence" value="ECO:0007669"/>
    <property type="project" value="UniProtKB-KW"/>
</dbReference>
<proteinExistence type="inferred from homology"/>
<accession>A0A0J6WKX4</accession>
<comment type="similarity">
    <text evidence="1">Belongs to the CinA family.</text>
</comment>
<dbReference type="PIRSF" id="PIRSF006728">
    <property type="entry name" value="CinA"/>
    <property type="match status" value="1"/>
</dbReference>
<evidence type="ECO:0000259" key="2">
    <source>
        <dbReference type="SMART" id="SM00852"/>
    </source>
</evidence>
<dbReference type="Gene3D" id="3.40.980.10">
    <property type="entry name" value="MoaB/Mog-like domain"/>
    <property type="match status" value="1"/>
</dbReference>
<dbReference type="PANTHER" id="PTHR13939:SF0">
    <property type="entry name" value="NMN AMIDOHYDROLASE-LIKE PROTEIN YFAY"/>
    <property type="match status" value="1"/>
</dbReference>
<comment type="caution">
    <text evidence="3">The sequence shown here is derived from an EMBL/GenBank/DDBJ whole genome shotgun (WGS) entry which is preliminary data.</text>
</comment>
<dbReference type="SMART" id="SM00852">
    <property type="entry name" value="MoCF_biosynth"/>
    <property type="match status" value="1"/>
</dbReference>
<keyword evidence="4" id="KW-1185">Reference proteome</keyword>
<protein>
    <recommendedName>
        <fullName evidence="1">CinA-like protein</fullName>
    </recommendedName>
</protein>
<dbReference type="PATRIC" id="fig|1800.3.peg.1288"/>
<dbReference type="SUPFAM" id="SSF142433">
    <property type="entry name" value="CinA-like"/>
    <property type="match status" value="1"/>
</dbReference>
<keyword evidence="3" id="KW-0378">Hydrolase</keyword>
<evidence type="ECO:0000256" key="1">
    <source>
        <dbReference type="HAMAP-Rule" id="MF_00226"/>
    </source>
</evidence>
<evidence type="ECO:0000313" key="3">
    <source>
        <dbReference type="EMBL" id="KMO83279.1"/>
    </source>
</evidence>
<sequence length="414" mass="43177">MTGTEVLTGRVADRNGPYLADRLLELGVELSHITLCGDRPADIEAQLRFLADQDLDLIITSGGLGPTADDMTVEVVARFCGRELVLDPGLEATIGDIVTGLMARFPGVDAEAVLAANRKQALIPAGAVILDPVGTAPGVVVEGHPTVVVLPGPPRELQPMWQAAVATDAVQAAIAGRTQYRQETVRMFGLPESGLAETLRDAEGTVPGFDRLEITTCLRRGELEIVTRFEPQDEAAYTALLAALRERHAREIFSTDGALIDDQVAELLRGRRIATAESCTAGLLAARLTERPGSSAYVAGGVVAYANTAKTDLLGVDATLIDAHGAVSEPVAEAMARGALSRFGADTAIAITGVAGPGGGTEGKPVGTVCFSVALADGGFVTRTTTLPGNRSDVRERSTTVAMHLLRRALTGPG</sequence>
<dbReference type="NCBIfam" id="NF001813">
    <property type="entry name" value="PRK00549.1"/>
    <property type="match status" value="1"/>
</dbReference>
<dbReference type="Pfam" id="PF02464">
    <property type="entry name" value="CinA"/>
    <property type="match status" value="1"/>
</dbReference>
<dbReference type="InterPro" id="IPR036425">
    <property type="entry name" value="MoaB/Mog-like_dom_sf"/>
</dbReference>